<evidence type="ECO:0000313" key="2">
    <source>
        <dbReference type="Proteomes" id="UP001158576"/>
    </source>
</evidence>
<gene>
    <name evidence="1" type="ORF">OKIOD_LOCUS3527</name>
</gene>
<dbReference type="Proteomes" id="UP001158576">
    <property type="component" value="Chromosome PAR"/>
</dbReference>
<proteinExistence type="predicted"/>
<organism evidence="1 2">
    <name type="scientific">Oikopleura dioica</name>
    <name type="common">Tunicate</name>
    <dbReference type="NCBI Taxonomy" id="34765"/>
    <lineage>
        <taxon>Eukaryota</taxon>
        <taxon>Metazoa</taxon>
        <taxon>Chordata</taxon>
        <taxon>Tunicata</taxon>
        <taxon>Appendicularia</taxon>
        <taxon>Copelata</taxon>
        <taxon>Oikopleuridae</taxon>
        <taxon>Oikopleura</taxon>
    </lineage>
</organism>
<sequence length="115" mass="13331">MLDIATIRGAYLDATEKAYDQIERNIDNAKKKEIKRSEIMQKKMTIEEEIENLAKWKTAHKCDLQIKIKGTVIKDDPQNRSFFKSLSELIPPKEMMILHLGIAETFIPDQTLLVK</sequence>
<dbReference type="EMBL" id="OU015568">
    <property type="protein sequence ID" value="CAG5088778.1"/>
    <property type="molecule type" value="Genomic_DNA"/>
</dbReference>
<protein>
    <submittedName>
        <fullName evidence="1">Oidioi.mRNA.OKI2018_I69.PAR.g11969.t1.cds</fullName>
    </submittedName>
</protein>
<evidence type="ECO:0000313" key="1">
    <source>
        <dbReference type="EMBL" id="CAG5088778.1"/>
    </source>
</evidence>
<reference evidence="1 2" key="1">
    <citation type="submission" date="2021-04" db="EMBL/GenBank/DDBJ databases">
        <authorList>
            <person name="Bliznina A."/>
        </authorList>
    </citation>
    <scope>NUCLEOTIDE SEQUENCE [LARGE SCALE GENOMIC DNA]</scope>
</reference>
<keyword evidence="2" id="KW-1185">Reference proteome</keyword>
<accession>A0ABN7RY71</accession>
<name>A0ABN7RY71_OIKDI</name>